<proteinExistence type="predicted"/>
<organism evidence="1 2">
    <name type="scientific">Richelia sinica FACHB-800</name>
    <dbReference type="NCBI Taxonomy" id="1357546"/>
    <lineage>
        <taxon>Bacteria</taxon>
        <taxon>Bacillati</taxon>
        <taxon>Cyanobacteriota</taxon>
        <taxon>Cyanophyceae</taxon>
        <taxon>Nostocales</taxon>
        <taxon>Nostocaceae</taxon>
        <taxon>Richelia</taxon>
    </lineage>
</organism>
<dbReference type="AlphaFoldDB" id="A0A975T525"/>
<accession>A0A975T525</accession>
<protein>
    <submittedName>
        <fullName evidence="1">Uncharacterized protein</fullName>
    </submittedName>
</protein>
<dbReference type="Proteomes" id="UP000683511">
    <property type="component" value="Chromosome"/>
</dbReference>
<reference evidence="1" key="1">
    <citation type="submission" date="2017-04" db="EMBL/GenBank/DDBJ databases">
        <title>Genome deletions in a multicellular cyanobacterial endosymbiont for morphological adaptation in marine diatoms.</title>
        <authorList>
            <person name="Wang Y."/>
            <person name="Gao H."/>
            <person name="Li R."/>
            <person name="Xu X."/>
        </authorList>
    </citation>
    <scope>NUCLEOTIDE SEQUENCE</scope>
    <source>
        <strain evidence="1">FACHB 800</strain>
    </source>
</reference>
<gene>
    <name evidence="1" type="ORF">B6N60_00300</name>
</gene>
<evidence type="ECO:0000313" key="2">
    <source>
        <dbReference type="Proteomes" id="UP000683511"/>
    </source>
</evidence>
<keyword evidence="2" id="KW-1185">Reference proteome</keyword>
<dbReference type="KEGG" id="rsin:B6N60_00300"/>
<name>A0A975T525_9NOST</name>
<evidence type="ECO:0000313" key="1">
    <source>
        <dbReference type="EMBL" id="QXE21623.1"/>
    </source>
</evidence>
<sequence>MIIAQYSLITTLVITPAWEETKMNLKLASKTGVDDSE</sequence>
<dbReference type="EMBL" id="CP021056">
    <property type="protein sequence ID" value="QXE21623.1"/>
    <property type="molecule type" value="Genomic_DNA"/>
</dbReference>